<dbReference type="Proteomes" id="UP000264120">
    <property type="component" value="Chromosome"/>
</dbReference>
<name>A0A347WFR9_9PROT</name>
<sequence length="213" mass="24258">MRVGSSRRSTTCWRGSRSHGSLWIQPNQYLWQHTPEDGGVLRISAFMARHAFMNLPMVKRPLQRRQKRLHLLQHRASKSGQSMIIQPSVPLHRMHSIWLNPWTKAKAEQCKAHPSFLSIRPYTQTKNEPADIVGFHKLDAGGQDLFPNCYNGRMCFGRSKMDGSCSAGIARRANRSIRSGMACCIVGSLSRGGRPLALFFCPAIMRHRYQRKT</sequence>
<evidence type="ECO:0000313" key="1">
    <source>
        <dbReference type="EMBL" id="AXY23712.1"/>
    </source>
</evidence>
<dbReference type="EMBL" id="CP023036">
    <property type="protein sequence ID" value="AXY23712.1"/>
    <property type="molecule type" value="Genomic_DNA"/>
</dbReference>
<dbReference type="KEGG" id="ksc:CD178_02968"/>
<reference evidence="1 2" key="1">
    <citation type="submission" date="2017-08" db="EMBL/GenBank/DDBJ databases">
        <title>Complete genome sequence of Gluconacetobacter saccharivorans CV1 isolated from Fermented Vinegar.</title>
        <authorList>
            <person name="Kim S.-Y."/>
        </authorList>
    </citation>
    <scope>NUCLEOTIDE SEQUENCE [LARGE SCALE GENOMIC DNA]</scope>
    <source>
        <strain evidence="1 2">CV1</strain>
    </source>
</reference>
<evidence type="ECO:0000313" key="2">
    <source>
        <dbReference type="Proteomes" id="UP000264120"/>
    </source>
</evidence>
<organism evidence="1 2">
    <name type="scientific">Komagataeibacter saccharivorans</name>
    <dbReference type="NCBI Taxonomy" id="265959"/>
    <lineage>
        <taxon>Bacteria</taxon>
        <taxon>Pseudomonadati</taxon>
        <taxon>Pseudomonadota</taxon>
        <taxon>Alphaproteobacteria</taxon>
        <taxon>Acetobacterales</taxon>
        <taxon>Acetobacteraceae</taxon>
        <taxon>Komagataeibacter</taxon>
    </lineage>
</organism>
<accession>A0A347WFR9</accession>
<proteinExistence type="predicted"/>
<dbReference type="AlphaFoldDB" id="A0A347WFR9"/>
<gene>
    <name evidence="1" type="ORF">CD178_02968</name>
</gene>
<protein>
    <submittedName>
        <fullName evidence="1">Uncharacterized protein</fullName>
    </submittedName>
</protein>
<keyword evidence="2" id="KW-1185">Reference proteome</keyword>